<dbReference type="PANTHER" id="PTHR46197:SF3">
    <property type="entry name" value="AB HYDROLASE-1 DOMAIN-CONTAINING PROTEIN"/>
    <property type="match status" value="1"/>
</dbReference>
<dbReference type="GO" id="GO:0005737">
    <property type="term" value="C:cytoplasm"/>
    <property type="evidence" value="ECO:0007669"/>
    <property type="project" value="UniProtKB-SubCell"/>
</dbReference>
<comment type="subcellular location">
    <subcellularLocation>
        <location evidence="1">Cytoplasm</location>
    </subcellularLocation>
</comment>
<dbReference type="Gene3D" id="3.40.50.1820">
    <property type="entry name" value="alpha/beta hydrolase"/>
    <property type="match status" value="1"/>
</dbReference>
<evidence type="ECO:0000256" key="3">
    <source>
        <dbReference type="SAM" id="SignalP"/>
    </source>
</evidence>
<dbReference type="AlphaFoldDB" id="A0A0M3I9D2"/>
<protein>
    <submittedName>
        <fullName evidence="5">AB hydrolase-1 domain-containing protein</fullName>
    </submittedName>
</protein>
<feature type="signal peptide" evidence="3">
    <location>
        <begin position="1"/>
        <end position="19"/>
    </location>
</feature>
<name>A0A0M3I9D2_ASCLU</name>
<feature type="chain" id="PRO_5005656728" evidence="3">
    <location>
        <begin position="20"/>
        <end position="256"/>
    </location>
</feature>
<evidence type="ECO:0000313" key="4">
    <source>
        <dbReference type="Proteomes" id="UP000036681"/>
    </source>
</evidence>
<dbReference type="SUPFAM" id="SSF53474">
    <property type="entry name" value="alpha/beta-Hydrolases"/>
    <property type="match status" value="1"/>
</dbReference>
<organism evidence="4 5">
    <name type="scientific">Ascaris lumbricoides</name>
    <name type="common">Giant roundworm</name>
    <dbReference type="NCBI Taxonomy" id="6252"/>
    <lineage>
        <taxon>Eukaryota</taxon>
        <taxon>Metazoa</taxon>
        <taxon>Ecdysozoa</taxon>
        <taxon>Nematoda</taxon>
        <taxon>Chromadorea</taxon>
        <taxon>Rhabditida</taxon>
        <taxon>Spirurina</taxon>
        <taxon>Ascaridomorpha</taxon>
        <taxon>Ascaridoidea</taxon>
        <taxon>Ascarididae</taxon>
        <taxon>Ascaris</taxon>
    </lineage>
</organism>
<dbReference type="PANTHER" id="PTHR46197">
    <property type="entry name" value="PROTEIN ABHD14B-LIKE"/>
    <property type="match status" value="1"/>
</dbReference>
<proteinExistence type="predicted"/>
<dbReference type="Proteomes" id="UP000036681">
    <property type="component" value="Unplaced"/>
</dbReference>
<keyword evidence="2" id="KW-0963">Cytoplasm</keyword>
<dbReference type="InterPro" id="IPR029058">
    <property type="entry name" value="AB_hydrolase_fold"/>
</dbReference>
<evidence type="ECO:0000313" key="5">
    <source>
        <dbReference type="WBParaSite" id="ALUE_0001405601-mRNA-1"/>
    </source>
</evidence>
<evidence type="ECO:0000256" key="2">
    <source>
        <dbReference type="ARBA" id="ARBA00022490"/>
    </source>
</evidence>
<keyword evidence="4" id="KW-1185">Reference proteome</keyword>
<dbReference type="WBParaSite" id="ALUE_0001405601-mRNA-1">
    <property type="protein sequence ID" value="ALUE_0001405601-mRNA-1"/>
    <property type="gene ID" value="ALUE_0001405601"/>
</dbReference>
<accession>A0A0M3I9D2</accession>
<keyword evidence="3" id="KW-0732">Signal</keyword>
<reference evidence="5" key="1">
    <citation type="submission" date="2017-02" db="UniProtKB">
        <authorList>
            <consortium name="WormBaseParasite"/>
        </authorList>
    </citation>
    <scope>IDENTIFICATION</scope>
</reference>
<sequence>MEVFLSRIIVALLIVNCNGKTERNTIKPAKLNELDLLKKPLNLYITANAIHAEVKNATIFVKGIQVQYLETKPPFLIKHRGDLLYLHGAAFSSLIWNEGRPSILQMSAAAGYRTIAIDLPGYSQSKSIGMEPQDKVSFMTSLLRALNLTKLIIVSPSASGAYSMPFVIQHQRYLSGFVAVEACCSNGYEWTNFEVPTVIIYGGASAALTPNISSELKKIPENNLVIIPDAPHAVYTKKPIEFMTVLVNFMEYIHPR</sequence>
<evidence type="ECO:0000256" key="1">
    <source>
        <dbReference type="ARBA" id="ARBA00004496"/>
    </source>
</evidence>